<evidence type="ECO:0000256" key="3">
    <source>
        <dbReference type="ARBA" id="ARBA00022475"/>
    </source>
</evidence>
<evidence type="ECO:0000256" key="7">
    <source>
        <dbReference type="ARBA" id="ARBA00022692"/>
    </source>
</evidence>
<evidence type="ECO:0000256" key="8">
    <source>
        <dbReference type="ARBA" id="ARBA00022729"/>
    </source>
</evidence>
<feature type="domain" description="Apple" evidence="24">
    <location>
        <begin position="1228"/>
        <end position="1314"/>
    </location>
</feature>
<feature type="domain" description="Bulb-type lectin" evidence="23">
    <location>
        <begin position="39"/>
        <end position="162"/>
    </location>
</feature>
<dbReference type="EC" id="2.7.11.1" evidence="2"/>
<dbReference type="InterPro" id="IPR000719">
    <property type="entry name" value="Prot_kinase_dom"/>
</dbReference>
<reference evidence="25" key="1">
    <citation type="journal article" date="2012" name="Nature">
        <title>The tomato genome sequence provides insights into fleshy fruit evolution.</title>
        <authorList>
            <consortium name="Tomato Genome Consortium"/>
        </authorList>
    </citation>
    <scope>NUCLEOTIDE SEQUENCE [LARGE SCALE GENOMIC DNA]</scope>
    <source>
        <strain evidence="25">cv. Heinz 1706</strain>
    </source>
</reference>
<evidence type="ECO:0000256" key="12">
    <source>
        <dbReference type="ARBA" id="ARBA00022840"/>
    </source>
</evidence>
<dbReference type="CDD" id="cd01098">
    <property type="entry name" value="PAN_AP_plant"/>
    <property type="match status" value="2"/>
</dbReference>
<feature type="domain" description="Protein kinase" evidence="22">
    <location>
        <begin position="1406"/>
        <end position="1716"/>
    </location>
</feature>
<dbReference type="InterPro" id="IPR008271">
    <property type="entry name" value="Ser/Thr_kinase_AS"/>
</dbReference>
<name>A0A3Q7G218_SOLLC</name>
<dbReference type="Pfam" id="PF01453">
    <property type="entry name" value="B_lectin"/>
    <property type="match status" value="2"/>
</dbReference>
<dbReference type="OMA" id="QECETDR"/>
<dbReference type="PROSITE" id="PS50948">
    <property type="entry name" value="PAN"/>
    <property type="match status" value="2"/>
</dbReference>
<organism evidence="25">
    <name type="scientific">Solanum lycopersicum</name>
    <name type="common">Tomato</name>
    <name type="synonym">Lycopersicon esculentum</name>
    <dbReference type="NCBI Taxonomy" id="4081"/>
    <lineage>
        <taxon>Eukaryota</taxon>
        <taxon>Viridiplantae</taxon>
        <taxon>Streptophyta</taxon>
        <taxon>Embryophyta</taxon>
        <taxon>Tracheophyta</taxon>
        <taxon>Spermatophyta</taxon>
        <taxon>Magnoliopsida</taxon>
        <taxon>eudicotyledons</taxon>
        <taxon>Gunneridae</taxon>
        <taxon>Pentapetalae</taxon>
        <taxon>asterids</taxon>
        <taxon>lamiids</taxon>
        <taxon>Solanales</taxon>
        <taxon>Solanaceae</taxon>
        <taxon>Solanoideae</taxon>
        <taxon>Solaneae</taxon>
        <taxon>Solanum</taxon>
        <taxon>Solanum subgen. Lycopersicon</taxon>
    </lineage>
</organism>
<evidence type="ECO:0000259" key="23">
    <source>
        <dbReference type="PROSITE" id="PS50927"/>
    </source>
</evidence>
<evidence type="ECO:0000256" key="2">
    <source>
        <dbReference type="ARBA" id="ARBA00012513"/>
    </source>
</evidence>
<dbReference type="GO" id="GO:0045087">
    <property type="term" value="P:innate immune response"/>
    <property type="evidence" value="ECO:0007669"/>
    <property type="project" value="UniProtKB-ARBA"/>
</dbReference>
<dbReference type="PROSITE" id="PS50927">
    <property type="entry name" value="BULB_LECTIN"/>
    <property type="match status" value="2"/>
</dbReference>
<keyword evidence="13 20" id="KW-1133">Transmembrane helix</keyword>
<keyword evidence="15" id="KW-1015">Disulfide bond</keyword>
<evidence type="ECO:0000256" key="15">
    <source>
        <dbReference type="ARBA" id="ARBA00023157"/>
    </source>
</evidence>
<evidence type="ECO:0000256" key="14">
    <source>
        <dbReference type="ARBA" id="ARBA00023136"/>
    </source>
</evidence>
<keyword evidence="6" id="KW-0808">Transferase</keyword>
<dbReference type="SMART" id="SM00108">
    <property type="entry name" value="B_lectin"/>
    <property type="match status" value="2"/>
</dbReference>
<keyword evidence="10" id="KW-0547">Nucleotide-binding</keyword>
<evidence type="ECO:0000259" key="24">
    <source>
        <dbReference type="PROSITE" id="PS50948"/>
    </source>
</evidence>
<comment type="subcellular location">
    <subcellularLocation>
        <location evidence="1">Cell membrane</location>
        <topology evidence="1">Single-pass type I membrane protein</topology>
    </subcellularLocation>
</comment>
<evidence type="ECO:0000313" key="25">
    <source>
        <dbReference type="EnsemblPlants" id="Solyc03g006730.2.1"/>
    </source>
</evidence>
<keyword evidence="4" id="KW-0723">Serine/threonine-protein kinase</keyword>
<dbReference type="PROSITE" id="PS00108">
    <property type="entry name" value="PROTEIN_KINASE_ST"/>
    <property type="match status" value="2"/>
</dbReference>
<dbReference type="GO" id="GO:0005886">
    <property type="term" value="C:plasma membrane"/>
    <property type="evidence" value="ECO:0007669"/>
    <property type="project" value="UniProtKB-SubCell"/>
</dbReference>
<keyword evidence="9" id="KW-0430">Lectin</keyword>
<dbReference type="InterPro" id="IPR003609">
    <property type="entry name" value="Pan_app"/>
</dbReference>
<keyword evidence="5" id="KW-0245">EGF-like domain</keyword>
<dbReference type="Pfam" id="PF07714">
    <property type="entry name" value="PK_Tyr_Ser-Thr"/>
    <property type="match status" value="2"/>
</dbReference>
<evidence type="ECO:0000256" key="19">
    <source>
        <dbReference type="ARBA" id="ARBA00048679"/>
    </source>
</evidence>
<evidence type="ECO:0000256" key="4">
    <source>
        <dbReference type="ARBA" id="ARBA00022527"/>
    </source>
</evidence>
<protein>
    <recommendedName>
        <fullName evidence="2">non-specific serine/threonine protein kinase</fullName>
        <ecNumber evidence="2">2.7.11.1</ecNumber>
    </recommendedName>
</protein>
<sequence length="1722" mass="194241">MCLSLGMIRKGKKMVWPRWDFFLFLMLGRMLLAQLSAASDTLTQSQQLSLNQTLVSAGNIFELGFFSPRSSRSLYIGIWFKNISRRRVVWVANREDPLQASDSDTILKIGGDGNLIIMDGNQNIIWSTNISIQSNKTSAVLTDKGEFILKDDVTGSSLWDSFNYPCDTLLSGMNIGYNTSAGVRLVLSSWQAENDPSPGKFTSGLSVEMPLQGFTWTNYSRPYWRGGPWDGANFIGIPDVDKGYASSINVIVNKQQESGFLSLNNFNDSDVIIMVLKPSGLLQTILWVEELNAWQVTWEAPGNPCDVYGTCGPNSVCDKNKSPVCDCLKGFVPKSTDEWIRGNWTGGCVRRTKLLCEISTSENTTNGYGSDNFLQLREMKLPDHYTYFYAYDYQSCKEWCLNNCSCAAYAYPDRIDCMVWTSELMDVQQFPSDGVDLFLRLAYSELDHSLDEDKRKKKLIIGLTTLSSILILGILGYIFCRWKVNQRGNRRNRVEHHIPADKCQISSEMSTDNLWEEQELPKDSSELPLLDFAKLATATDNFSEINKIGAGGFGPVYKGKLEDRQMIAVKRLSSQSGQGIEEFKNEVLLISKLQHRNLVRILAYCVHGKEKLLVYEYMANKSLDTLLFVCDSLRQNYGNGNYDMFQNYKLLYSKKSHQLPWPKRFDMIQGIARGLLYLHRDSCLRVIHRDLKASNILLDDDMNPKISDFGLARIFQVTQELANTNRIAGTFGYMSPEYAMGGLFSEKSDVYSFGVLLLEIVSGKRNSGYYDHERHHNLLSYAWQLWTESNGLDLMDKSILDSDSSATVLRCIHIGLLCVQDHATDRPSMPSIVLMLSSEMDLPQPKQPTFIFQRWLNSDTQSQISKTQSVNDITVSVALNQKGKKTAWPRWDFFLFLMLGRMLLAQVSAESDTLTQSQQLSLNQTLVSAGKIFELGFFSPSNSRSLYLGIWFKNIPRQRIVWVANRENPLPASDSAAFLKIGGDGNLRIMDGNQNIIWSTNISVQSNKTTVVLTDEGEFILKDSVSGTSLWDSFNYPCDTLLLGMNIGYNTRSGVKLVLSSWQAENDPSPGKFTIGLSVEMPPQIFTWNNYSRPYWRGVPWDGGNFLGVPDDEKGYASDIKVIVNKQQESAFFSFNNFNVSDVIILVLKPSGLLNMMEWLEDLNAWHVFWEAPANPCDVYGTCGPYSVCDMGKSPVCDCLRGFAPKSTDEWIRGNWTGGCVRRTKLLCEISASGNTIKGSESDNFLQLREMKLPDHYTYFYDYEAQICKEWCLNNCSCAAYAYPDGVKCMVWTSELIDVQQFPYNGVDLFLRVASSELALDEVTTKAKLIIIFTTVSSVLILAIFGCIFYRWKAKQRANRRNRVNDLTPAVSSQNSENASTDNLLEEQPLLTLLDFAKLGIATDNFSETNKIGAGGFGPVYKGKLEDGQLVAVKRLSSHSGQGIEEFKNEILLISKLQHRNLVRVLAYCVHGQEKLLVYEYMANRSLDTLLFDSKKSYQLPWTKRFNMIQGIARGLLYLHRDSCLRVIHRDLKASNVLLDDEMNPKISDFGLARTFQVTQELANTNRIAGTFGYMSPEYAMGGLFSEKSDVYSFGVLLLEIVSGKKNSGFYDHENHLNLLSYAWKLQTESKELDLMDKSILDSSSSATVLRCIHIGLLCVQDHAVDRPSMPSVVLMLNSETDLPLPKEPTFIFQRWLNSDTQSQISKAQSVNDITVSVAEGR</sequence>
<dbReference type="FunFam" id="2.90.10.30:FF:000003">
    <property type="entry name" value="Os04g0303100 protein"/>
    <property type="match status" value="2"/>
</dbReference>
<comment type="catalytic activity">
    <reaction evidence="19">
        <text>L-seryl-[protein] + ATP = O-phospho-L-seryl-[protein] + ADP + H(+)</text>
        <dbReference type="Rhea" id="RHEA:17989"/>
        <dbReference type="Rhea" id="RHEA-COMP:9863"/>
        <dbReference type="Rhea" id="RHEA-COMP:11604"/>
        <dbReference type="ChEBI" id="CHEBI:15378"/>
        <dbReference type="ChEBI" id="CHEBI:29999"/>
        <dbReference type="ChEBI" id="CHEBI:30616"/>
        <dbReference type="ChEBI" id="CHEBI:83421"/>
        <dbReference type="ChEBI" id="CHEBI:456216"/>
        <dbReference type="EC" id="2.7.11.1"/>
    </reaction>
</comment>
<dbReference type="Pfam" id="PF08276">
    <property type="entry name" value="PAN_2"/>
    <property type="match status" value="2"/>
</dbReference>
<dbReference type="GO" id="GO:0048544">
    <property type="term" value="P:recognition of pollen"/>
    <property type="evidence" value="ECO:0007669"/>
    <property type="project" value="InterPro"/>
</dbReference>
<accession>A0A3Q7G218</accession>
<dbReference type="InParanoid" id="A0A3Q7G218"/>
<dbReference type="Proteomes" id="UP000004994">
    <property type="component" value="Chromosome 3"/>
</dbReference>
<evidence type="ECO:0000256" key="17">
    <source>
        <dbReference type="ARBA" id="ARBA00023180"/>
    </source>
</evidence>
<dbReference type="PROSITE" id="PS50011">
    <property type="entry name" value="PROTEIN_KINASE_DOM"/>
    <property type="match status" value="2"/>
</dbReference>
<proteinExistence type="predicted"/>
<dbReference type="CDD" id="cd00028">
    <property type="entry name" value="B_lectin"/>
    <property type="match status" value="2"/>
</dbReference>
<evidence type="ECO:0000256" key="16">
    <source>
        <dbReference type="ARBA" id="ARBA00023170"/>
    </source>
</evidence>
<keyword evidence="14 20" id="KW-0472">Membrane</keyword>
<dbReference type="PANTHER" id="PTHR27002">
    <property type="entry name" value="RECEPTOR-LIKE SERINE/THREONINE-PROTEIN KINASE SD1-8"/>
    <property type="match status" value="1"/>
</dbReference>
<reference evidence="25" key="2">
    <citation type="submission" date="2019-01" db="UniProtKB">
        <authorList>
            <consortium name="EnsemblPlants"/>
        </authorList>
    </citation>
    <scope>IDENTIFICATION</scope>
    <source>
        <strain evidence="25">cv. Heinz 1706</strain>
    </source>
</reference>
<dbReference type="FunCoup" id="A0A3Q7G218">
    <property type="interactions" value="203"/>
</dbReference>
<dbReference type="SMART" id="SM00473">
    <property type="entry name" value="PAN_AP"/>
    <property type="match status" value="2"/>
</dbReference>
<keyword evidence="17" id="KW-0325">Glycoprotein</keyword>
<dbReference type="GO" id="GO:0031625">
    <property type="term" value="F:ubiquitin protein ligase binding"/>
    <property type="evidence" value="ECO:0007669"/>
    <property type="project" value="UniProtKB-ARBA"/>
</dbReference>
<keyword evidence="8 21" id="KW-0732">Signal</keyword>
<dbReference type="InterPro" id="IPR001480">
    <property type="entry name" value="Bulb-type_lectin_dom"/>
</dbReference>
<feature type="domain" description="Apple" evidence="24">
    <location>
        <begin position="356"/>
        <end position="442"/>
    </location>
</feature>
<dbReference type="Gene3D" id="3.30.200.20">
    <property type="entry name" value="Phosphorylase Kinase, domain 1"/>
    <property type="match status" value="2"/>
</dbReference>
<dbReference type="FunFam" id="3.30.200.20:FF:000195">
    <property type="entry name" value="G-type lectin S-receptor-like serine/threonine-protein kinase"/>
    <property type="match status" value="2"/>
</dbReference>
<keyword evidence="7 20" id="KW-0812">Transmembrane</keyword>
<dbReference type="PaxDb" id="4081-Solyc03g006730.1.1"/>
<evidence type="ECO:0000256" key="9">
    <source>
        <dbReference type="ARBA" id="ARBA00022734"/>
    </source>
</evidence>
<keyword evidence="3" id="KW-1003">Cell membrane</keyword>
<evidence type="ECO:0000256" key="11">
    <source>
        <dbReference type="ARBA" id="ARBA00022777"/>
    </source>
</evidence>
<dbReference type="Gene3D" id="2.90.10.10">
    <property type="entry name" value="Bulb-type lectin domain"/>
    <property type="match status" value="2"/>
</dbReference>
<dbReference type="GO" id="GO:0030246">
    <property type="term" value="F:carbohydrate binding"/>
    <property type="evidence" value="ECO:0007669"/>
    <property type="project" value="UniProtKB-KW"/>
</dbReference>
<dbReference type="Pfam" id="PF11883">
    <property type="entry name" value="DUF3403"/>
    <property type="match status" value="2"/>
</dbReference>
<dbReference type="PANTHER" id="PTHR27002:SF422">
    <property type="entry name" value="RECEPTOR-LIKE SERINE_THREONINE-PROTEIN KINASE"/>
    <property type="match status" value="1"/>
</dbReference>
<keyword evidence="26" id="KW-1185">Reference proteome</keyword>
<feature type="domain" description="Protein kinase" evidence="22">
    <location>
        <begin position="542"/>
        <end position="850"/>
    </location>
</feature>
<evidence type="ECO:0000313" key="26">
    <source>
        <dbReference type="Proteomes" id="UP000004994"/>
    </source>
</evidence>
<dbReference type="SMART" id="SM00220">
    <property type="entry name" value="S_TKc"/>
    <property type="match status" value="2"/>
</dbReference>
<dbReference type="FunFam" id="2.90.10.10:FF:000003">
    <property type="entry name" value="G-type lectin S-receptor-like serine/threonine-protein kinase"/>
    <property type="match status" value="1"/>
</dbReference>
<evidence type="ECO:0000256" key="20">
    <source>
        <dbReference type="SAM" id="Phobius"/>
    </source>
</evidence>
<dbReference type="EnsemblPlants" id="Solyc03g006730.2.1">
    <property type="protein sequence ID" value="Solyc03g006730.2.1"/>
    <property type="gene ID" value="Solyc03g006730.2"/>
</dbReference>
<dbReference type="InterPro" id="IPR001245">
    <property type="entry name" value="Ser-Thr/Tyr_kinase_cat_dom"/>
</dbReference>
<evidence type="ECO:0000259" key="22">
    <source>
        <dbReference type="PROSITE" id="PS50011"/>
    </source>
</evidence>
<dbReference type="FunFam" id="1.10.510.10:FF:000345">
    <property type="entry name" value="G-type lectin S-receptor-like serine/threonine-protein kinase"/>
    <property type="match status" value="2"/>
</dbReference>
<feature type="domain" description="Bulb-type lectin" evidence="23">
    <location>
        <begin position="911"/>
        <end position="1034"/>
    </location>
</feature>
<dbReference type="InterPro" id="IPR021820">
    <property type="entry name" value="S-locus_recpt_kinase_C"/>
</dbReference>
<dbReference type="SUPFAM" id="SSF56112">
    <property type="entry name" value="Protein kinase-like (PK-like)"/>
    <property type="match status" value="2"/>
</dbReference>
<feature type="chain" id="PRO_5018701821" description="non-specific serine/threonine protein kinase" evidence="21">
    <location>
        <begin position="39"/>
        <end position="1722"/>
    </location>
</feature>
<comment type="catalytic activity">
    <reaction evidence="18">
        <text>L-threonyl-[protein] + ATP = O-phospho-L-threonyl-[protein] + ADP + H(+)</text>
        <dbReference type="Rhea" id="RHEA:46608"/>
        <dbReference type="Rhea" id="RHEA-COMP:11060"/>
        <dbReference type="Rhea" id="RHEA-COMP:11605"/>
        <dbReference type="ChEBI" id="CHEBI:15378"/>
        <dbReference type="ChEBI" id="CHEBI:30013"/>
        <dbReference type="ChEBI" id="CHEBI:30616"/>
        <dbReference type="ChEBI" id="CHEBI:61977"/>
        <dbReference type="ChEBI" id="CHEBI:456216"/>
        <dbReference type="EC" id="2.7.11.1"/>
    </reaction>
</comment>
<feature type="transmembrane region" description="Helical" evidence="20">
    <location>
        <begin position="1329"/>
        <end position="1352"/>
    </location>
</feature>
<dbReference type="Pfam" id="PF00954">
    <property type="entry name" value="S_locus_glycop"/>
    <property type="match status" value="2"/>
</dbReference>
<dbReference type="GO" id="GO:0004674">
    <property type="term" value="F:protein serine/threonine kinase activity"/>
    <property type="evidence" value="ECO:0007669"/>
    <property type="project" value="UniProtKB-KW"/>
</dbReference>
<dbReference type="InterPro" id="IPR011009">
    <property type="entry name" value="Kinase-like_dom_sf"/>
</dbReference>
<dbReference type="FunFam" id="2.90.10.10:FF:000001">
    <property type="entry name" value="G-type lectin S-receptor-like serine/threonine-protein kinase"/>
    <property type="match status" value="1"/>
</dbReference>
<evidence type="ECO:0000256" key="13">
    <source>
        <dbReference type="ARBA" id="ARBA00022989"/>
    </source>
</evidence>
<feature type="signal peptide" evidence="21">
    <location>
        <begin position="1"/>
        <end position="38"/>
    </location>
</feature>
<dbReference type="Gramene" id="Solyc03g006730.2.1">
    <property type="protein sequence ID" value="Solyc03g006730.2.1"/>
    <property type="gene ID" value="Solyc03g006730.2"/>
</dbReference>
<dbReference type="InterPro" id="IPR000858">
    <property type="entry name" value="S_locus_glycoprot_dom"/>
</dbReference>
<evidence type="ECO:0000256" key="10">
    <source>
        <dbReference type="ARBA" id="ARBA00022741"/>
    </source>
</evidence>
<dbReference type="InterPro" id="IPR036426">
    <property type="entry name" value="Bulb-type_lectin_dom_sf"/>
</dbReference>
<dbReference type="Gene3D" id="1.10.510.10">
    <property type="entry name" value="Transferase(Phosphotransferase) domain 1"/>
    <property type="match status" value="2"/>
</dbReference>
<dbReference type="SUPFAM" id="SSF51110">
    <property type="entry name" value="alpha-D-mannose-specific plant lectins"/>
    <property type="match status" value="2"/>
</dbReference>
<keyword evidence="11" id="KW-0418">Kinase</keyword>
<keyword evidence="12" id="KW-0067">ATP-binding</keyword>
<evidence type="ECO:0000256" key="5">
    <source>
        <dbReference type="ARBA" id="ARBA00022536"/>
    </source>
</evidence>
<evidence type="ECO:0000256" key="21">
    <source>
        <dbReference type="SAM" id="SignalP"/>
    </source>
</evidence>
<dbReference type="CDD" id="cd14066">
    <property type="entry name" value="STKc_IRAK"/>
    <property type="match status" value="2"/>
</dbReference>
<evidence type="ECO:0000256" key="1">
    <source>
        <dbReference type="ARBA" id="ARBA00004251"/>
    </source>
</evidence>
<evidence type="ECO:0000256" key="6">
    <source>
        <dbReference type="ARBA" id="ARBA00022679"/>
    </source>
</evidence>
<dbReference type="GO" id="GO:0005524">
    <property type="term" value="F:ATP binding"/>
    <property type="evidence" value="ECO:0007669"/>
    <property type="project" value="UniProtKB-KW"/>
</dbReference>
<keyword evidence="16" id="KW-0675">Receptor</keyword>
<evidence type="ECO:0000256" key="18">
    <source>
        <dbReference type="ARBA" id="ARBA00047899"/>
    </source>
</evidence>